<dbReference type="eggNOG" id="KOG2751">
    <property type="taxonomic scope" value="Eukaryota"/>
</dbReference>
<dbReference type="GO" id="GO:0000423">
    <property type="term" value="P:mitophagy"/>
    <property type="evidence" value="ECO:0007669"/>
    <property type="project" value="TreeGrafter"/>
</dbReference>
<dbReference type="GO" id="GO:0034271">
    <property type="term" value="C:phosphatidylinositol 3-kinase complex, class III, type I"/>
    <property type="evidence" value="ECO:0007669"/>
    <property type="project" value="TreeGrafter"/>
</dbReference>
<dbReference type="GO" id="GO:0030674">
    <property type="term" value="F:protein-macromolecule adaptor activity"/>
    <property type="evidence" value="ECO:0007669"/>
    <property type="project" value="TreeGrafter"/>
</dbReference>
<dbReference type="FunFam" id="1.10.418.40:FF:000005">
    <property type="entry name" value="Autophagy protein Apg6, putative"/>
    <property type="match status" value="1"/>
</dbReference>
<dbReference type="GO" id="GO:0045324">
    <property type="term" value="P:late endosome to vacuole transport"/>
    <property type="evidence" value="ECO:0007669"/>
    <property type="project" value="TreeGrafter"/>
</dbReference>
<feature type="domain" description="Atg6 BARA" evidence="4">
    <location>
        <begin position="288"/>
        <end position="484"/>
    </location>
</feature>
<evidence type="ECO:0000313" key="6">
    <source>
        <dbReference type="EMBL" id="EON64152.1"/>
    </source>
</evidence>
<name>R7YQH9_CONA1</name>
<reference evidence="7" key="1">
    <citation type="submission" date="2012-06" db="EMBL/GenBank/DDBJ databases">
        <title>The genome sequence of Coniosporium apollinis CBS 100218.</title>
        <authorList>
            <consortium name="The Broad Institute Genome Sequencing Platform"/>
            <person name="Cuomo C."/>
            <person name="Gorbushina A."/>
            <person name="Noack S."/>
            <person name="Walker B."/>
            <person name="Young S.K."/>
            <person name="Zeng Q."/>
            <person name="Gargeya S."/>
            <person name="Fitzgerald M."/>
            <person name="Haas B."/>
            <person name="Abouelleil A."/>
            <person name="Alvarado L."/>
            <person name="Arachchi H.M."/>
            <person name="Berlin A.M."/>
            <person name="Chapman S.B."/>
            <person name="Goldberg J."/>
            <person name="Griggs A."/>
            <person name="Gujja S."/>
            <person name="Hansen M."/>
            <person name="Howarth C."/>
            <person name="Imamovic A."/>
            <person name="Larimer J."/>
            <person name="McCowan C."/>
            <person name="Montmayeur A."/>
            <person name="Murphy C."/>
            <person name="Neiman D."/>
            <person name="Pearson M."/>
            <person name="Priest M."/>
            <person name="Roberts A."/>
            <person name="Saif S."/>
            <person name="Shea T."/>
            <person name="Sisk P."/>
            <person name="Sykes S."/>
            <person name="Wortman J."/>
            <person name="Nusbaum C."/>
            <person name="Birren B."/>
        </authorList>
    </citation>
    <scope>NUCLEOTIDE SEQUENCE [LARGE SCALE GENOMIC DNA]</scope>
    <source>
        <strain evidence="7">CBS 100218</strain>
    </source>
</reference>
<dbReference type="InterPro" id="IPR040455">
    <property type="entry name" value="Atg6_BARA"/>
</dbReference>
<dbReference type="AlphaFoldDB" id="R7YQH9"/>
<dbReference type="InterPro" id="IPR007243">
    <property type="entry name" value="Atg6/Beclin"/>
</dbReference>
<feature type="coiled-coil region" evidence="2">
    <location>
        <begin position="195"/>
        <end position="242"/>
    </location>
</feature>
<dbReference type="STRING" id="1168221.R7YQH9"/>
<dbReference type="OrthoDB" id="20368at2759"/>
<evidence type="ECO:0000259" key="5">
    <source>
        <dbReference type="Pfam" id="PF17675"/>
    </source>
</evidence>
<dbReference type="GO" id="GO:0006995">
    <property type="term" value="P:cellular response to nitrogen starvation"/>
    <property type="evidence" value="ECO:0007669"/>
    <property type="project" value="TreeGrafter"/>
</dbReference>
<feature type="region of interest" description="Disordered" evidence="3">
    <location>
        <begin position="30"/>
        <end position="88"/>
    </location>
</feature>
<evidence type="ECO:0000256" key="1">
    <source>
        <dbReference type="ARBA" id="ARBA00005965"/>
    </source>
</evidence>
<evidence type="ECO:0000256" key="3">
    <source>
        <dbReference type="SAM" id="MobiDB-lite"/>
    </source>
</evidence>
<feature type="domain" description="Atg6/beclin coiled-coil" evidence="5">
    <location>
        <begin position="157"/>
        <end position="285"/>
    </location>
</feature>
<dbReference type="Pfam" id="PF04111">
    <property type="entry name" value="APG6"/>
    <property type="match status" value="1"/>
</dbReference>
<dbReference type="Proteomes" id="UP000016924">
    <property type="component" value="Unassembled WGS sequence"/>
</dbReference>
<dbReference type="InterPro" id="IPR041691">
    <property type="entry name" value="Atg6/beclin_CC"/>
</dbReference>
<dbReference type="GO" id="GO:0034272">
    <property type="term" value="C:phosphatidylinositol 3-kinase complex, class III, type II"/>
    <property type="evidence" value="ECO:0007669"/>
    <property type="project" value="TreeGrafter"/>
</dbReference>
<evidence type="ECO:0000256" key="2">
    <source>
        <dbReference type="SAM" id="Coils"/>
    </source>
</evidence>
<dbReference type="Gene3D" id="1.10.418.40">
    <property type="entry name" value="Autophagy protein 6/Beclin 1"/>
    <property type="match status" value="1"/>
</dbReference>
<keyword evidence="7" id="KW-1185">Reference proteome</keyword>
<dbReference type="PANTHER" id="PTHR12768">
    <property type="entry name" value="BECLIN 1"/>
    <property type="match status" value="1"/>
</dbReference>
<dbReference type="HOGENOM" id="CLU_024219_3_1_1"/>
<keyword evidence="2" id="KW-0175">Coiled coil</keyword>
<gene>
    <name evidence="6" type="ORF">W97_03382</name>
</gene>
<feature type="compositionally biased region" description="Basic and acidic residues" evidence="3">
    <location>
        <begin position="51"/>
        <end position="65"/>
    </location>
</feature>
<dbReference type="GO" id="GO:0043548">
    <property type="term" value="F:phosphatidylinositol 3-kinase binding"/>
    <property type="evidence" value="ECO:0007669"/>
    <property type="project" value="TreeGrafter"/>
</dbReference>
<dbReference type="Pfam" id="PF17675">
    <property type="entry name" value="APG6_N"/>
    <property type="match status" value="1"/>
</dbReference>
<sequence>MYCQKCRAPVRLDSSLEDLNPAAFKLLIDSTATSQRPPPTPARLSRPMYSQDRREEYNRVSHDVRPPTFKRTVPSNRHGSAKANPRDNPAMSFFMVTESQFVSAPQHHADEKGAKVMDAQNQYADVISRDDRLLSDKMETTARLFETLSARSDIDHPVCVECTDLLLEGLQKQLSTATRERDAYVEYLRQANDDVPSAEEQQQAQKELQKALENEQALFAELERLESEKAAMDDEFLTLEAEARALDLEEGAFWRERNAFTSKLGAFQNERDRVSARHDHDTRQLERLQRTNVYNDTFCIGHDGYFGTINGLRLGRLPKPNVEWPEINAAWGQTCLLLATVAEKLGYTFQGYRLKPMGSTSTIEKLDSPADSTRSAKPKVTVLELYHSDSAFGLGTILHSSFDNAMVAFLECLRQLGEFVEVTPARISNGVPAQALKMPYEIRKDRINDVSIRLKGFNTQDEIWTKACKYALTCCKYLLAHASNVSSSGKRAP</sequence>
<dbReference type="OMA" id="EWDVYKA"/>
<comment type="similarity">
    <text evidence="1">Belongs to the beclin family.</text>
</comment>
<evidence type="ECO:0000313" key="7">
    <source>
        <dbReference type="Proteomes" id="UP000016924"/>
    </source>
</evidence>
<dbReference type="GeneID" id="19900693"/>
<dbReference type="GO" id="GO:0000045">
    <property type="term" value="P:autophagosome assembly"/>
    <property type="evidence" value="ECO:0007669"/>
    <property type="project" value="TreeGrafter"/>
</dbReference>
<dbReference type="InterPro" id="IPR038274">
    <property type="entry name" value="Atg6/Beclin_C_sf"/>
</dbReference>
<dbReference type="RefSeq" id="XP_007779469.1">
    <property type="nucleotide sequence ID" value="XM_007781279.1"/>
</dbReference>
<dbReference type="Gene3D" id="6.10.250.3110">
    <property type="match status" value="1"/>
</dbReference>
<proteinExistence type="inferred from homology"/>
<accession>R7YQH9</accession>
<dbReference type="GO" id="GO:0000407">
    <property type="term" value="C:phagophore assembly site"/>
    <property type="evidence" value="ECO:0007669"/>
    <property type="project" value="TreeGrafter"/>
</dbReference>
<protein>
    <submittedName>
        <fullName evidence="6">Uncharacterized protein</fullName>
    </submittedName>
</protein>
<evidence type="ECO:0000259" key="4">
    <source>
        <dbReference type="Pfam" id="PF04111"/>
    </source>
</evidence>
<organism evidence="6 7">
    <name type="scientific">Coniosporium apollinis (strain CBS 100218)</name>
    <name type="common">Rock-inhabiting black yeast</name>
    <dbReference type="NCBI Taxonomy" id="1168221"/>
    <lineage>
        <taxon>Eukaryota</taxon>
        <taxon>Fungi</taxon>
        <taxon>Dikarya</taxon>
        <taxon>Ascomycota</taxon>
        <taxon>Pezizomycotina</taxon>
        <taxon>Dothideomycetes</taxon>
        <taxon>Dothideomycetes incertae sedis</taxon>
        <taxon>Coniosporium</taxon>
    </lineage>
</organism>
<dbReference type="EMBL" id="JH767567">
    <property type="protein sequence ID" value="EON64152.1"/>
    <property type="molecule type" value="Genomic_DNA"/>
</dbReference>
<dbReference type="PANTHER" id="PTHR12768:SF4">
    <property type="entry name" value="BECLIN-1"/>
    <property type="match status" value="1"/>
</dbReference>